<proteinExistence type="inferred from homology"/>
<keyword evidence="16" id="KW-1185">Reference proteome</keyword>
<dbReference type="GO" id="GO:0009401">
    <property type="term" value="P:phosphoenolpyruvate-dependent sugar phosphotransferase system"/>
    <property type="evidence" value="ECO:0007669"/>
    <property type="project" value="UniProtKB-KW"/>
</dbReference>
<gene>
    <name evidence="15" type="ORF">SAMN05421834_11912</name>
</gene>
<evidence type="ECO:0000256" key="9">
    <source>
        <dbReference type="ARBA" id="ARBA00023136"/>
    </source>
</evidence>
<feature type="transmembrane region" description="Helical" evidence="14">
    <location>
        <begin position="375"/>
        <end position="396"/>
    </location>
</feature>
<feature type="transmembrane region" description="Helical" evidence="14">
    <location>
        <begin position="258"/>
        <end position="278"/>
    </location>
</feature>
<dbReference type="AlphaFoldDB" id="A0A1N6ZQP4"/>
<organism evidence="15 16">
    <name type="scientific">Halanaerobium kushneri</name>
    <dbReference type="NCBI Taxonomy" id="56779"/>
    <lineage>
        <taxon>Bacteria</taxon>
        <taxon>Bacillati</taxon>
        <taxon>Bacillota</taxon>
        <taxon>Clostridia</taxon>
        <taxon>Halanaerobiales</taxon>
        <taxon>Halanaerobiaceae</taxon>
        <taxon>Halanaerobium</taxon>
    </lineage>
</organism>
<dbReference type="EMBL" id="FTNC01000019">
    <property type="protein sequence ID" value="SIR29036.1"/>
    <property type="molecule type" value="Genomic_DNA"/>
</dbReference>
<evidence type="ECO:0000256" key="3">
    <source>
        <dbReference type="ARBA" id="ARBA00022448"/>
    </source>
</evidence>
<dbReference type="NCBIfam" id="NF006922">
    <property type="entry name" value="PRK09410.1-5"/>
    <property type="match status" value="1"/>
</dbReference>
<evidence type="ECO:0000256" key="13">
    <source>
        <dbReference type="ARBA" id="ARBA00042859"/>
    </source>
</evidence>
<evidence type="ECO:0000313" key="15">
    <source>
        <dbReference type="EMBL" id="SIR29036.1"/>
    </source>
</evidence>
<dbReference type="PANTHER" id="PTHR33843:SF4">
    <property type="entry name" value="ASCORBATE-SPECIFIC PTS SYSTEM EIIC COMPONENT"/>
    <property type="match status" value="1"/>
</dbReference>
<evidence type="ECO:0000256" key="7">
    <source>
        <dbReference type="ARBA" id="ARBA00022692"/>
    </source>
</evidence>
<dbReference type="GO" id="GO:0005886">
    <property type="term" value="C:plasma membrane"/>
    <property type="evidence" value="ECO:0007669"/>
    <property type="project" value="UniProtKB-SubCell"/>
</dbReference>
<comment type="subunit">
    <text evidence="2">Homodimer.</text>
</comment>
<name>A0A1N6ZQP4_9FIRM</name>
<feature type="transmembrane region" description="Helical" evidence="14">
    <location>
        <begin position="319"/>
        <end position="337"/>
    </location>
</feature>
<evidence type="ECO:0000256" key="8">
    <source>
        <dbReference type="ARBA" id="ARBA00022989"/>
    </source>
</evidence>
<evidence type="ECO:0000256" key="10">
    <source>
        <dbReference type="ARBA" id="ARBA00037387"/>
    </source>
</evidence>
<dbReference type="NCBIfam" id="NF009553">
    <property type="entry name" value="PRK12997.1-5"/>
    <property type="match status" value="1"/>
</dbReference>
<keyword evidence="7 14" id="KW-0812">Transmembrane</keyword>
<dbReference type="RefSeq" id="WP_233493852.1">
    <property type="nucleotide sequence ID" value="NZ_FTNC01000019.1"/>
</dbReference>
<reference evidence="16" key="1">
    <citation type="submission" date="2017-01" db="EMBL/GenBank/DDBJ databases">
        <authorList>
            <person name="Varghese N."/>
            <person name="Submissions S."/>
        </authorList>
    </citation>
    <scope>NUCLEOTIDE SEQUENCE [LARGE SCALE GENOMIC DNA]</scope>
    <source>
        <strain evidence="16">ATCC 700103</strain>
    </source>
</reference>
<keyword evidence="3" id="KW-0813">Transport</keyword>
<feature type="transmembrane region" description="Helical" evidence="14">
    <location>
        <begin position="408"/>
        <end position="424"/>
    </location>
</feature>
<feature type="transmembrane region" description="Helical" evidence="14">
    <location>
        <begin position="46"/>
        <end position="66"/>
    </location>
</feature>
<evidence type="ECO:0000256" key="12">
    <source>
        <dbReference type="ARBA" id="ARBA00039702"/>
    </source>
</evidence>
<feature type="transmembrane region" description="Helical" evidence="14">
    <location>
        <begin position="123"/>
        <end position="143"/>
    </location>
</feature>
<evidence type="ECO:0000313" key="16">
    <source>
        <dbReference type="Proteomes" id="UP000185669"/>
    </source>
</evidence>
<feature type="transmembrane region" description="Helical" evidence="14">
    <location>
        <begin position="97"/>
        <end position="116"/>
    </location>
</feature>
<dbReference type="NCBIfam" id="NF006920">
    <property type="entry name" value="PRK09410.1-2"/>
    <property type="match status" value="1"/>
</dbReference>
<feature type="transmembrane region" description="Helical" evidence="14">
    <location>
        <begin position="149"/>
        <end position="171"/>
    </location>
</feature>
<feature type="transmembrane region" description="Helical" evidence="14">
    <location>
        <begin position="227"/>
        <end position="246"/>
    </location>
</feature>
<protein>
    <recommendedName>
        <fullName evidence="12">Ascorbate-specific PTS system EIIC component</fullName>
    </recommendedName>
    <alternativeName>
        <fullName evidence="13">Ascorbate-specific permease IIC component UlaA</fullName>
    </alternativeName>
</protein>
<dbReference type="STRING" id="56779.SAMN05421834_11912"/>
<dbReference type="Pfam" id="PF03611">
    <property type="entry name" value="EIIC-GAT"/>
    <property type="match status" value="1"/>
</dbReference>
<evidence type="ECO:0000256" key="14">
    <source>
        <dbReference type="SAM" id="Phobius"/>
    </source>
</evidence>
<evidence type="ECO:0000256" key="1">
    <source>
        <dbReference type="ARBA" id="ARBA00004651"/>
    </source>
</evidence>
<dbReference type="InterPro" id="IPR004703">
    <property type="entry name" value="PTS_sugar-sp_permease"/>
</dbReference>
<accession>A0A1N6ZQP4</accession>
<evidence type="ECO:0000256" key="5">
    <source>
        <dbReference type="ARBA" id="ARBA00022597"/>
    </source>
</evidence>
<dbReference type="PANTHER" id="PTHR33843">
    <property type="entry name" value="ASCORBATE-SPECIFIC PTS SYSTEM EIIC COMPONENT"/>
    <property type="match status" value="1"/>
</dbReference>
<sequence length="425" mass="44571">MDFLMSFVNFLVYEVLNQPATLVGLMAFLGLILLKKPFSKIMSGTLKSILGFVILGAGANVLIGSLNNLGPMIQDAFNIQGVIPTNEAIVALAQQTLGTQTALIMAFGFIANLLFARFTPLKYVFLTGHHIFFMAALLSAVLSTAGLTGVPLIVAGAVILGFVMVLFPALAEPFMKKITGGTDVALGHFGTTGYVAAGLVGNLVGDPEDSTEDIEVPKTLSFLKESVLSTMLTMIIIFFIVSLIAGRDIYSQYSNGQSIFMFSLMQGITFSAGVHIILTGVRMIIGEIVPAFQGIGEKLVPDAKPALDCPITFTYAPNAVIIGFLFSFLGGLISMFLLGPIGLALIIPGMVPHFFTGATAGVFGNATGGKKGAMLGAFVNGILISFLPALLLPVLGSLGFANTTFGDADFGVVGIIIGYIAKLFA</sequence>
<dbReference type="InterPro" id="IPR051562">
    <property type="entry name" value="Ascorbate-PTS_EIIC"/>
</dbReference>
<dbReference type="Proteomes" id="UP000185669">
    <property type="component" value="Unassembled WGS sequence"/>
</dbReference>
<feature type="transmembrane region" description="Helical" evidence="14">
    <location>
        <begin position="15"/>
        <end position="34"/>
    </location>
</feature>
<comment type="function">
    <text evidence="10">The phosphoenolpyruvate-dependent sugar phosphotransferase system (sugar PTS), a major carbohydrate active transport system, catalyzes the phosphorylation of incoming sugar substrates concomitantly with their translocation across the cell membrane. The enzyme II UlaABC PTS system is involved in ascorbate transport.</text>
</comment>
<evidence type="ECO:0000256" key="6">
    <source>
        <dbReference type="ARBA" id="ARBA00022683"/>
    </source>
</evidence>
<keyword evidence="8 14" id="KW-1133">Transmembrane helix</keyword>
<feature type="transmembrane region" description="Helical" evidence="14">
    <location>
        <begin position="343"/>
        <end position="363"/>
    </location>
</feature>
<evidence type="ECO:0000256" key="2">
    <source>
        <dbReference type="ARBA" id="ARBA00011738"/>
    </source>
</evidence>
<comment type="similarity">
    <text evidence="11">Belongs to the UlaA family.</text>
</comment>
<keyword evidence="9 14" id="KW-0472">Membrane</keyword>
<keyword evidence="6" id="KW-0598">Phosphotransferase system</keyword>
<keyword evidence="4" id="KW-1003">Cell membrane</keyword>
<evidence type="ECO:0000256" key="11">
    <source>
        <dbReference type="ARBA" id="ARBA00038218"/>
    </source>
</evidence>
<evidence type="ECO:0000256" key="4">
    <source>
        <dbReference type="ARBA" id="ARBA00022475"/>
    </source>
</evidence>
<keyword evidence="5" id="KW-0762">Sugar transport</keyword>
<comment type="subcellular location">
    <subcellularLocation>
        <location evidence="1">Cell membrane</location>
        <topology evidence="1">Multi-pass membrane protein</topology>
    </subcellularLocation>
</comment>